<proteinExistence type="predicted"/>
<reference evidence="2 3" key="1">
    <citation type="submission" date="2017-11" db="EMBL/GenBank/DDBJ databases">
        <title>Complete genome sequence of Herbaspirillum rubrisubalbicans DSM 11543.</title>
        <authorList>
            <person name="Chen M."/>
            <person name="An Q."/>
        </authorList>
    </citation>
    <scope>NUCLEOTIDE SEQUENCE [LARGE SCALE GENOMIC DNA]</scope>
    <source>
        <strain evidence="2 3">DSM 11543</strain>
    </source>
</reference>
<dbReference type="AlphaFoldDB" id="A0AAD0XGE6"/>
<organism evidence="2 3">
    <name type="scientific">Herbaspirillum rubrisubalbicans</name>
    <dbReference type="NCBI Taxonomy" id="80842"/>
    <lineage>
        <taxon>Bacteria</taxon>
        <taxon>Pseudomonadati</taxon>
        <taxon>Pseudomonadota</taxon>
        <taxon>Betaproteobacteria</taxon>
        <taxon>Burkholderiales</taxon>
        <taxon>Oxalobacteraceae</taxon>
        <taxon>Herbaspirillum</taxon>
    </lineage>
</organism>
<evidence type="ECO:0000313" key="2">
    <source>
        <dbReference type="EMBL" id="AYR23393.1"/>
    </source>
</evidence>
<dbReference type="EMBL" id="CP024996">
    <property type="protein sequence ID" value="AYR23393.1"/>
    <property type="molecule type" value="Genomic_DNA"/>
</dbReference>
<accession>A0AAD0XGE6</accession>
<feature type="signal peptide" evidence="1">
    <location>
        <begin position="1"/>
        <end position="21"/>
    </location>
</feature>
<evidence type="ECO:0000313" key="3">
    <source>
        <dbReference type="Proteomes" id="UP000269199"/>
    </source>
</evidence>
<evidence type="ECO:0000256" key="1">
    <source>
        <dbReference type="SAM" id="SignalP"/>
    </source>
</evidence>
<protein>
    <submittedName>
        <fullName evidence="2">Uncharacterized protein</fullName>
    </submittedName>
</protein>
<feature type="chain" id="PRO_5042167510" evidence="1">
    <location>
        <begin position="22"/>
        <end position="121"/>
    </location>
</feature>
<sequence length="121" mass="13303">MKIKVCATALFFFMLSLTSYAWSWGCQIESAGQRSSETQRPSQSRVTLYVGEVGKWGDLQARLSKIDGSELVEVDVKAPEFSQRLQLAPNAPHTLQLCGKEVMITLNGLGNTSATFIVSVF</sequence>
<dbReference type="RefSeq" id="WP_061789751.1">
    <property type="nucleotide sequence ID" value="NZ_CP024996.1"/>
</dbReference>
<keyword evidence="1" id="KW-0732">Signal</keyword>
<name>A0AAD0XGE6_9BURK</name>
<gene>
    <name evidence="2" type="ORF">RC54_05940</name>
</gene>
<dbReference type="Proteomes" id="UP000269199">
    <property type="component" value="Chromosome"/>
</dbReference>